<reference evidence="1 2" key="2">
    <citation type="journal article" date="2022" name="Mol. Ecol. Resour.">
        <title>The genomes of chicory, endive, great burdock and yacon provide insights into Asteraceae paleo-polyploidization history and plant inulin production.</title>
        <authorList>
            <person name="Fan W."/>
            <person name="Wang S."/>
            <person name="Wang H."/>
            <person name="Wang A."/>
            <person name="Jiang F."/>
            <person name="Liu H."/>
            <person name="Zhao H."/>
            <person name="Xu D."/>
            <person name="Zhang Y."/>
        </authorList>
    </citation>
    <scope>NUCLEOTIDE SEQUENCE [LARGE SCALE GENOMIC DNA]</scope>
    <source>
        <strain evidence="2">cv. Niubang</strain>
    </source>
</reference>
<gene>
    <name evidence="1" type="ORF">L6452_01354</name>
</gene>
<keyword evidence="2" id="KW-1185">Reference proteome</keyword>
<sequence>MEKKMEMEMEKEKEKEKDRKPTTEEVRGRQMQKICNLMRRHRFLLVGLLLLAIRSLESHVLLGLFSTENRHTIQLLSDRRICPERRKLLMTFHHEEFSSSCGIKYAASMPLDYCLYVVALALNGGNFPRLSNMKNMYLFLRSNGDIKKAWKKKALSLKFDEDMITFCVAQNYTKSCLFAPLTSSSTHNTNLDSIMSMFSTCNFMPHTILSQSRASLKTPNERLDTVRCTKVVRNVNLEKLRHNYLFPEIEARELEHMKKYPDANIIRLGIGDTTEPIPDIITSNMAEYALALSTRKGYKGYGAEQGNKALRKAIAESFYKDLGVKDAEVFVSDGSQCDISRLQLLLGSSVSVAVQDPNFPAYMDSSVIIGQAGDFLDETLKYKNIEYMTCGPHNNFFPDLSTTSRTDIIFFCSPNNPTGHAASREQLTQLVEFARKNGSIIVYDSAYSVYITDESPRSIYEIPGARECAIEISSFSKIAGFTGVRLGWTVVPDELYYANKVPVINDFDRIVCTCFNGASSIAQAGGLACLSPDGFKAVTSVVDYYMENAKILVETFSSLGLVVYGGVNAPYVWVHFPGSRSWDKFSEILKKTHIITVPGSGFGPGGEGYIRVTAFGQRENILEASKRLRTIYLS</sequence>
<comment type="caution">
    <text evidence="1">The sequence shown here is derived from an EMBL/GenBank/DDBJ whole genome shotgun (WGS) entry which is preliminary data.</text>
</comment>
<proteinExistence type="predicted"/>
<organism evidence="1 2">
    <name type="scientific">Arctium lappa</name>
    <name type="common">Greater burdock</name>
    <name type="synonym">Lappa major</name>
    <dbReference type="NCBI Taxonomy" id="4217"/>
    <lineage>
        <taxon>Eukaryota</taxon>
        <taxon>Viridiplantae</taxon>
        <taxon>Streptophyta</taxon>
        <taxon>Embryophyta</taxon>
        <taxon>Tracheophyta</taxon>
        <taxon>Spermatophyta</taxon>
        <taxon>Magnoliopsida</taxon>
        <taxon>eudicotyledons</taxon>
        <taxon>Gunneridae</taxon>
        <taxon>Pentapetalae</taxon>
        <taxon>asterids</taxon>
        <taxon>campanulids</taxon>
        <taxon>Asterales</taxon>
        <taxon>Asteraceae</taxon>
        <taxon>Carduoideae</taxon>
        <taxon>Cardueae</taxon>
        <taxon>Arctiinae</taxon>
        <taxon>Arctium</taxon>
    </lineage>
</organism>
<accession>A0ACB9FFW3</accession>
<dbReference type="EMBL" id="CM042047">
    <property type="protein sequence ID" value="KAI3770228.1"/>
    <property type="molecule type" value="Genomic_DNA"/>
</dbReference>
<name>A0ACB9FFW3_ARCLA</name>
<evidence type="ECO:0000313" key="2">
    <source>
        <dbReference type="Proteomes" id="UP001055879"/>
    </source>
</evidence>
<reference evidence="2" key="1">
    <citation type="journal article" date="2022" name="Mol. Ecol. Resour.">
        <title>The genomes of chicory, endive, great burdock and yacon provide insights into Asteraceae palaeo-polyploidization history and plant inulin production.</title>
        <authorList>
            <person name="Fan W."/>
            <person name="Wang S."/>
            <person name="Wang H."/>
            <person name="Wang A."/>
            <person name="Jiang F."/>
            <person name="Liu H."/>
            <person name="Zhao H."/>
            <person name="Xu D."/>
            <person name="Zhang Y."/>
        </authorList>
    </citation>
    <scope>NUCLEOTIDE SEQUENCE [LARGE SCALE GENOMIC DNA]</scope>
    <source>
        <strain evidence="2">cv. Niubang</strain>
    </source>
</reference>
<protein>
    <submittedName>
        <fullName evidence="1">Uncharacterized protein</fullName>
    </submittedName>
</protein>
<evidence type="ECO:0000313" key="1">
    <source>
        <dbReference type="EMBL" id="KAI3770228.1"/>
    </source>
</evidence>
<dbReference type="Proteomes" id="UP001055879">
    <property type="component" value="Linkage Group LG01"/>
</dbReference>